<dbReference type="Pfam" id="PF00501">
    <property type="entry name" value="AMP-binding"/>
    <property type="match status" value="1"/>
</dbReference>
<evidence type="ECO:0000259" key="5">
    <source>
        <dbReference type="Pfam" id="PF00501"/>
    </source>
</evidence>
<dbReference type="PROSITE" id="PS00455">
    <property type="entry name" value="AMP_BINDING"/>
    <property type="match status" value="1"/>
</dbReference>
<dbReference type="Gene3D" id="3.40.50.12780">
    <property type="entry name" value="N-terminal domain of ligase-like"/>
    <property type="match status" value="1"/>
</dbReference>
<dbReference type="AlphaFoldDB" id="A0A545AV36"/>
<feature type="domain" description="AMP-dependent synthetase/ligase" evidence="5">
    <location>
        <begin position="58"/>
        <end position="419"/>
    </location>
</feature>
<dbReference type="Proteomes" id="UP000317982">
    <property type="component" value="Unassembled WGS sequence"/>
</dbReference>
<dbReference type="InterPro" id="IPR045851">
    <property type="entry name" value="AMP-bd_C_sf"/>
</dbReference>
<feature type="domain" description="AMP-binding enzyme C-terminal" evidence="6">
    <location>
        <begin position="469"/>
        <end position="543"/>
    </location>
</feature>
<name>A0A545AV36_9ACTN</name>
<evidence type="ECO:0000256" key="2">
    <source>
        <dbReference type="ARBA" id="ARBA00022598"/>
    </source>
</evidence>
<evidence type="ECO:0000313" key="7">
    <source>
        <dbReference type="EMBL" id="TQS45197.1"/>
    </source>
</evidence>
<comment type="caution">
    <text evidence="7">The sequence shown here is derived from an EMBL/GenBank/DDBJ whole genome shotgun (WGS) entry which is preliminary data.</text>
</comment>
<proteinExistence type="inferred from homology"/>
<dbReference type="InParanoid" id="A0A545AV36"/>
<keyword evidence="3" id="KW-0276">Fatty acid metabolism</keyword>
<evidence type="ECO:0000259" key="6">
    <source>
        <dbReference type="Pfam" id="PF13193"/>
    </source>
</evidence>
<dbReference type="EMBL" id="VIRS01000005">
    <property type="protein sequence ID" value="TQS45197.1"/>
    <property type="molecule type" value="Genomic_DNA"/>
</dbReference>
<dbReference type="SUPFAM" id="SSF56801">
    <property type="entry name" value="Acetyl-CoA synthetase-like"/>
    <property type="match status" value="1"/>
</dbReference>
<protein>
    <submittedName>
        <fullName evidence="7">AMP-binding protein</fullName>
    </submittedName>
</protein>
<dbReference type="GO" id="GO:0016874">
    <property type="term" value="F:ligase activity"/>
    <property type="evidence" value="ECO:0007669"/>
    <property type="project" value="UniProtKB-KW"/>
</dbReference>
<dbReference type="PANTHER" id="PTHR43859:SF4">
    <property type="entry name" value="BUTANOATE--COA LIGASE AAE1-RELATED"/>
    <property type="match status" value="1"/>
</dbReference>
<dbReference type="PANTHER" id="PTHR43859">
    <property type="entry name" value="ACYL-ACTIVATING ENZYME"/>
    <property type="match status" value="1"/>
</dbReference>
<keyword evidence="8" id="KW-1185">Reference proteome</keyword>
<sequence>MPATTVVARRGAQPYCHQYDAESLVDVGAALRTGIPRDRLGSVAASLSYEPLTPTAYLDRAAAAHGDRIGVVDGDRRWTYAQLHDRCTRLAGALAPLADGRPVAVLAPNVHELLEANFGVPWAGVPLVAINTRLSANEVGYILEHSRAAVLIHHPVFDDLVDAVLAAADAPPHRVRLGERYEELLNDAEPLHRTPDDEQALLSINYTSGTTGRPKGVMYSHRGAYLQSLSMVGHTGLSPSSVHLWTLPMFHCNGWCFPWAVTAAAATHVCLPKVEPAEVWRLVRTESVTHLEGAPTVLSMIAYASDASPLPAGRTVRVAVGGAPPSPAILRRMDELGFDVTHLYGLTETYGPAMICDWRPEWSFLDVDEQAKLKSRQGVGNMISCAVRVLDPEGRDVPADGATTGQIALRGNNVMLGYLDDPAATAAAAPDGWFRTGDLGVVHPDGYVELRDRSKDVIISGGENIASVEVEQAIMDHPAVLEAAVIAVPDSRWGEVPAAYVTLHDGASVTAAEIIEHVRGRLARFKAPKSVTFGELPKTSTGKVQKYVLREKAWTGHDRRIS</sequence>
<dbReference type="OrthoDB" id="9803968at2"/>
<keyword evidence="2" id="KW-0436">Ligase</keyword>
<gene>
    <name evidence="7" type="ORF">FL583_08830</name>
</gene>
<dbReference type="InterPro" id="IPR020845">
    <property type="entry name" value="AMP-binding_CS"/>
</dbReference>
<evidence type="ECO:0000313" key="8">
    <source>
        <dbReference type="Proteomes" id="UP000317982"/>
    </source>
</evidence>
<evidence type="ECO:0000256" key="1">
    <source>
        <dbReference type="ARBA" id="ARBA00006432"/>
    </source>
</evidence>
<comment type="similarity">
    <text evidence="1">Belongs to the ATP-dependent AMP-binding enzyme family.</text>
</comment>
<dbReference type="Gene3D" id="3.30.300.30">
    <property type="match status" value="1"/>
</dbReference>
<accession>A0A545AV36</accession>
<dbReference type="FunFam" id="3.30.300.30:FF:000008">
    <property type="entry name" value="2,3-dihydroxybenzoate-AMP ligase"/>
    <property type="match status" value="1"/>
</dbReference>
<evidence type="ECO:0000256" key="3">
    <source>
        <dbReference type="ARBA" id="ARBA00022832"/>
    </source>
</evidence>
<reference evidence="7 8" key="1">
    <citation type="submission" date="2019-07" db="EMBL/GenBank/DDBJ databases">
        <title>Cryptosporangium phraense sp. nov., isolated from plant litter.</title>
        <authorList>
            <person name="Suriyachadkun C."/>
        </authorList>
    </citation>
    <scope>NUCLEOTIDE SEQUENCE [LARGE SCALE GENOMIC DNA]</scope>
    <source>
        <strain evidence="7 8">A-T 5661</strain>
    </source>
</reference>
<dbReference type="InterPro" id="IPR000873">
    <property type="entry name" value="AMP-dep_synth/lig_dom"/>
</dbReference>
<organism evidence="7 8">
    <name type="scientific">Cryptosporangium phraense</name>
    <dbReference type="NCBI Taxonomy" id="2593070"/>
    <lineage>
        <taxon>Bacteria</taxon>
        <taxon>Bacillati</taxon>
        <taxon>Actinomycetota</taxon>
        <taxon>Actinomycetes</taxon>
        <taxon>Cryptosporangiales</taxon>
        <taxon>Cryptosporangiaceae</taxon>
        <taxon>Cryptosporangium</taxon>
    </lineage>
</organism>
<keyword evidence="4" id="KW-0443">Lipid metabolism</keyword>
<dbReference type="Pfam" id="PF13193">
    <property type="entry name" value="AMP-binding_C"/>
    <property type="match status" value="1"/>
</dbReference>
<dbReference type="InterPro" id="IPR042099">
    <property type="entry name" value="ANL_N_sf"/>
</dbReference>
<dbReference type="InterPro" id="IPR025110">
    <property type="entry name" value="AMP-bd_C"/>
</dbReference>
<evidence type="ECO:0000256" key="4">
    <source>
        <dbReference type="ARBA" id="ARBA00023098"/>
    </source>
</evidence>
<dbReference type="GO" id="GO:0006631">
    <property type="term" value="P:fatty acid metabolic process"/>
    <property type="evidence" value="ECO:0007669"/>
    <property type="project" value="UniProtKB-KW"/>
</dbReference>